<name>G3GSS4_CRIGR</name>
<dbReference type="InParanoid" id="G3GSS4"/>
<dbReference type="STRING" id="10029.G3GSS4"/>
<accession>G3GSS4</accession>
<proteinExistence type="predicted"/>
<sequence length="59" mass="7025">MDMDTQTVKAKEDQDPRKTTSHQETENEKPERSRDSTIHTLRQFLVDTVFQVLDSHLYF</sequence>
<reference evidence="3" key="1">
    <citation type="journal article" date="2011" name="Nat. Biotechnol.">
        <title>The genomic sequence of the Chinese hamster ovary (CHO)-K1 cell line.</title>
        <authorList>
            <person name="Xu X."/>
            <person name="Nagarajan H."/>
            <person name="Lewis N.E."/>
            <person name="Pan S."/>
            <person name="Cai Z."/>
            <person name="Liu X."/>
            <person name="Chen W."/>
            <person name="Xie M."/>
            <person name="Wang W."/>
            <person name="Hammond S."/>
            <person name="Andersen M.R."/>
            <person name="Neff N."/>
            <person name="Passarelli B."/>
            <person name="Koh W."/>
            <person name="Fan H.C."/>
            <person name="Wang J."/>
            <person name="Gui Y."/>
            <person name="Lee K.H."/>
            <person name="Betenbaugh M.J."/>
            <person name="Quake S.R."/>
            <person name="Famili I."/>
            <person name="Palsson B.O."/>
            <person name="Wang J."/>
        </authorList>
    </citation>
    <scope>NUCLEOTIDE SEQUENCE [LARGE SCALE GENOMIC DNA]</scope>
    <source>
        <strain evidence="3">CHO K1 cell line</strain>
    </source>
</reference>
<gene>
    <name evidence="2" type="ORF">I79_000692</name>
</gene>
<evidence type="ECO:0000313" key="2">
    <source>
        <dbReference type="EMBL" id="EGV93824.1"/>
    </source>
</evidence>
<protein>
    <submittedName>
        <fullName evidence="2">Midasin</fullName>
    </submittedName>
</protein>
<feature type="region of interest" description="Disordered" evidence="1">
    <location>
        <begin position="1"/>
        <end position="38"/>
    </location>
</feature>
<dbReference type="AlphaFoldDB" id="G3GSS4"/>
<dbReference type="Proteomes" id="UP000001075">
    <property type="component" value="Unassembled WGS sequence"/>
</dbReference>
<feature type="compositionally biased region" description="Basic and acidic residues" evidence="1">
    <location>
        <begin position="9"/>
        <end position="37"/>
    </location>
</feature>
<organism evidence="2 3">
    <name type="scientific">Cricetulus griseus</name>
    <name type="common">Chinese hamster</name>
    <name type="synonym">Cricetulus barabensis griseus</name>
    <dbReference type="NCBI Taxonomy" id="10029"/>
    <lineage>
        <taxon>Eukaryota</taxon>
        <taxon>Metazoa</taxon>
        <taxon>Chordata</taxon>
        <taxon>Craniata</taxon>
        <taxon>Vertebrata</taxon>
        <taxon>Euteleostomi</taxon>
        <taxon>Mammalia</taxon>
        <taxon>Eutheria</taxon>
        <taxon>Euarchontoglires</taxon>
        <taxon>Glires</taxon>
        <taxon>Rodentia</taxon>
        <taxon>Myomorpha</taxon>
        <taxon>Muroidea</taxon>
        <taxon>Cricetidae</taxon>
        <taxon>Cricetinae</taxon>
        <taxon>Cricetulus</taxon>
    </lineage>
</organism>
<evidence type="ECO:0000313" key="3">
    <source>
        <dbReference type="Proteomes" id="UP000001075"/>
    </source>
</evidence>
<evidence type="ECO:0000256" key="1">
    <source>
        <dbReference type="SAM" id="MobiDB-lite"/>
    </source>
</evidence>
<dbReference type="EMBL" id="JH000013">
    <property type="protein sequence ID" value="EGV93824.1"/>
    <property type="molecule type" value="Genomic_DNA"/>
</dbReference>